<protein>
    <recommendedName>
        <fullName evidence="2">DUF4837 domain-containing protein</fullName>
    </recommendedName>
</protein>
<dbReference type="InterPro" id="IPR032286">
    <property type="entry name" value="DUF4837"/>
</dbReference>
<name>A0A381N704_9ZZZZ</name>
<evidence type="ECO:0008006" key="2">
    <source>
        <dbReference type="Google" id="ProtNLM"/>
    </source>
</evidence>
<proteinExistence type="predicted"/>
<accession>A0A381N704</accession>
<dbReference type="EMBL" id="UINC01000139">
    <property type="protein sequence ID" value="SUZ49854.1"/>
    <property type="molecule type" value="Genomic_DNA"/>
</dbReference>
<organism evidence="1">
    <name type="scientific">marine metagenome</name>
    <dbReference type="NCBI Taxonomy" id="408172"/>
    <lineage>
        <taxon>unclassified sequences</taxon>
        <taxon>metagenomes</taxon>
        <taxon>ecological metagenomes</taxon>
    </lineage>
</organism>
<evidence type="ECO:0000313" key="1">
    <source>
        <dbReference type="EMBL" id="SUZ49854.1"/>
    </source>
</evidence>
<sequence length="229" mass="26575">MARITKNHKKDASLFILENIYANNQILCGIHSLDAIAMEKEIENNGEWILNEFRNMVESRMKNKIFKHGINDSLSNVVLDYFGYSLDLQPDYKIIKADSVKPFLWIGRGYPYRWISVHKSKKENYLQKDLAWTYLVNEFAELMPSIKISEFYKNTANYPGEGINLHIMRGIYEHDESESGGPFFVYIFETETHNEVILVSGFVNYPGHEKNLLIKQLEIIAKTLKKGAT</sequence>
<dbReference type="AlphaFoldDB" id="A0A381N704"/>
<dbReference type="Pfam" id="PF16125">
    <property type="entry name" value="DUF4837"/>
    <property type="match status" value="1"/>
</dbReference>
<gene>
    <name evidence="1" type="ORF">METZ01_LOCUS2708</name>
</gene>
<reference evidence="1" key="1">
    <citation type="submission" date="2018-05" db="EMBL/GenBank/DDBJ databases">
        <authorList>
            <person name="Lanie J.A."/>
            <person name="Ng W.-L."/>
            <person name="Kazmierczak K.M."/>
            <person name="Andrzejewski T.M."/>
            <person name="Davidsen T.M."/>
            <person name="Wayne K.J."/>
            <person name="Tettelin H."/>
            <person name="Glass J.I."/>
            <person name="Rusch D."/>
            <person name="Podicherti R."/>
            <person name="Tsui H.-C.T."/>
            <person name="Winkler M.E."/>
        </authorList>
    </citation>
    <scope>NUCLEOTIDE SEQUENCE</scope>
</reference>